<dbReference type="GO" id="GO:0000723">
    <property type="term" value="P:telomere maintenance"/>
    <property type="evidence" value="ECO:0007669"/>
    <property type="project" value="InterPro"/>
</dbReference>
<feature type="compositionally biased region" description="Low complexity" evidence="5">
    <location>
        <begin position="395"/>
        <end position="415"/>
    </location>
</feature>
<keyword evidence="3 4" id="KW-0378">Hydrolase</keyword>
<dbReference type="InterPro" id="IPR003653">
    <property type="entry name" value="Peptidase_C48_C"/>
</dbReference>
<dbReference type="GO" id="GO:0006310">
    <property type="term" value="P:DNA recombination"/>
    <property type="evidence" value="ECO:0007669"/>
    <property type="project" value="UniProtKB-KW"/>
</dbReference>
<evidence type="ECO:0000259" key="6">
    <source>
        <dbReference type="Pfam" id="PF02902"/>
    </source>
</evidence>
<comment type="similarity">
    <text evidence="1">Belongs to the peptidase C48 family.</text>
</comment>
<dbReference type="InterPro" id="IPR010285">
    <property type="entry name" value="DNA_helicase_pif1-like_DEAD"/>
</dbReference>
<dbReference type="EMBL" id="GEZM01079510">
    <property type="protein sequence ID" value="JAV62426.1"/>
    <property type="molecule type" value="Transcribed_RNA"/>
</dbReference>
<dbReference type="SUPFAM" id="SSF54001">
    <property type="entry name" value="Cysteine proteinases"/>
    <property type="match status" value="1"/>
</dbReference>
<keyword evidence="4" id="KW-0067">ATP-binding</keyword>
<dbReference type="EMBL" id="GEZM01079508">
    <property type="protein sequence ID" value="JAV62427.1"/>
    <property type="molecule type" value="Transcribed_RNA"/>
</dbReference>
<dbReference type="Gene3D" id="3.40.50.300">
    <property type="entry name" value="P-loop containing nucleotide triphosphate hydrolases"/>
    <property type="match status" value="2"/>
</dbReference>
<feature type="region of interest" description="Disordered" evidence="5">
    <location>
        <begin position="34"/>
        <end position="68"/>
    </location>
</feature>
<evidence type="ECO:0000256" key="5">
    <source>
        <dbReference type="SAM" id="MobiDB-lite"/>
    </source>
</evidence>
<dbReference type="Pfam" id="PF02902">
    <property type="entry name" value="Peptidase_C48"/>
    <property type="match status" value="1"/>
</dbReference>
<dbReference type="GO" id="GO:0005524">
    <property type="term" value="F:ATP binding"/>
    <property type="evidence" value="ECO:0007669"/>
    <property type="project" value="UniProtKB-KW"/>
</dbReference>
<evidence type="ECO:0000259" key="7">
    <source>
        <dbReference type="Pfam" id="PF05970"/>
    </source>
</evidence>
<protein>
    <recommendedName>
        <fullName evidence="4">ATP-dependent DNA helicase</fullName>
        <ecNumber evidence="4">5.6.2.3</ecNumber>
    </recommendedName>
</protein>
<evidence type="ECO:0000256" key="2">
    <source>
        <dbReference type="ARBA" id="ARBA00022670"/>
    </source>
</evidence>
<dbReference type="InterPro" id="IPR049163">
    <property type="entry name" value="Pif1-like_2B_dom"/>
</dbReference>
<dbReference type="InterPro" id="IPR038765">
    <property type="entry name" value="Papain-like_cys_pep_sf"/>
</dbReference>
<dbReference type="EC" id="5.6.2.3" evidence="4"/>
<feature type="domain" description="Helitron helicase-like" evidence="8">
    <location>
        <begin position="772"/>
        <end position="957"/>
    </location>
</feature>
<dbReference type="GO" id="GO:0008234">
    <property type="term" value="F:cysteine-type peptidase activity"/>
    <property type="evidence" value="ECO:0007669"/>
    <property type="project" value="InterPro"/>
</dbReference>
<comment type="cofactor">
    <cofactor evidence="4">
        <name>Mg(2+)</name>
        <dbReference type="ChEBI" id="CHEBI:18420"/>
    </cofactor>
</comment>
<accession>A0A1Y1KSM2</accession>
<evidence type="ECO:0000256" key="1">
    <source>
        <dbReference type="ARBA" id="ARBA00005234"/>
    </source>
</evidence>
<dbReference type="PANTHER" id="PTHR10492">
    <property type="match status" value="1"/>
</dbReference>
<feature type="compositionally biased region" description="Basic and acidic residues" evidence="5">
    <location>
        <begin position="37"/>
        <end position="49"/>
    </location>
</feature>
<reference evidence="10" key="1">
    <citation type="journal article" date="2016" name="Sci. Rep.">
        <title>Molecular characterization of firefly nuptial gifts: a multi-omics approach sheds light on postcopulatory sexual selection.</title>
        <authorList>
            <person name="Al-Wathiqui N."/>
            <person name="Fallon T.R."/>
            <person name="South A."/>
            <person name="Weng J.K."/>
            <person name="Lewis S.M."/>
        </authorList>
    </citation>
    <scope>NUCLEOTIDE SEQUENCE</scope>
</reference>
<dbReference type="GO" id="GO:0043139">
    <property type="term" value="F:5'-3' DNA helicase activity"/>
    <property type="evidence" value="ECO:0007669"/>
    <property type="project" value="UniProtKB-EC"/>
</dbReference>
<dbReference type="CDD" id="cd18809">
    <property type="entry name" value="SF1_C_RecD"/>
    <property type="match status" value="1"/>
</dbReference>
<keyword evidence="2" id="KW-0645">Protease</keyword>
<feature type="domain" description="DNA helicase Pif1-like 2B" evidence="9">
    <location>
        <begin position="1752"/>
        <end position="1797"/>
    </location>
</feature>
<dbReference type="SUPFAM" id="SSF52540">
    <property type="entry name" value="P-loop containing nucleoside triphosphate hydrolases"/>
    <property type="match status" value="2"/>
</dbReference>
<comment type="catalytic activity">
    <reaction evidence="4">
        <text>ATP + H2O = ADP + phosphate + H(+)</text>
        <dbReference type="Rhea" id="RHEA:13065"/>
        <dbReference type="ChEBI" id="CHEBI:15377"/>
        <dbReference type="ChEBI" id="CHEBI:15378"/>
        <dbReference type="ChEBI" id="CHEBI:30616"/>
        <dbReference type="ChEBI" id="CHEBI:43474"/>
        <dbReference type="ChEBI" id="CHEBI:456216"/>
        <dbReference type="EC" id="5.6.2.3"/>
    </reaction>
</comment>
<feature type="domain" description="Ubiquitin-like protease family profile" evidence="6">
    <location>
        <begin position="221"/>
        <end position="347"/>
    </location>
</feature>
<feature type="region of interest" description="Disordered" evidence="5">
    <location>
        <begin position="380"/>
        <end position="423"/>
    </location>
</feature>
<name>A0A1Y1KSM2_PHOPY</name>
<dbReference type="Pfam" id="PF14214">
    <property type="entry name" value="Helitron_like_N"/>
    <property type="match status" value="1"/>
</dbReference>
<dbReference type="InterPro" id="IPR025476">
    <property type="entry name" value="Helitron_helicase-like"/>
</dbReference>
<keyword evidence="4" id="KW-0234">DNA repair</keyword>
<dbReference type="Gene3D" id="3.40.395.10">
    <property type="entry name" value="Adenoviral Proteinase, Chain A"/>
    <property type="match status" value="1"/>
</dbReference>
<dbReference type="Pfam" id="PF05970">
    <property type="entry name" value="PIF1"/>
    <property type="match status" value="1"/>
</dbReference>
<feature type="domain" description="DNA helicase Pif1-like DEAD-box helicase" evidence="7">
    <location>
        <begin position="1447"/>
        <end position="1657"/>
    </location>
</feature>
<keyword evidence="4" id="KW-0347">Helicase</keyword>
<comment type="similarity">
    <text evidence="4">Belongs to the helicase family.</text>
</comment>
<evidence type="ECO:0000256" key="3">
    <source>
        <dbReference type="ARBA" id="ARBA00022801"/>
    </source>
</evidence>
<organism evidence="10">
    <name type="scientific">Photinus pyralis</name>
    <name type="common">Common eastern firefly</name>
    <name type="synonym">Lampyris pyralis</name>
    <dbReference type="NCBI Taxonomy" id="7054"/>
    <lineage>
        <taxon>Eukaryota</taxon>
        <taxon>Metazoa</taxon>
        <taxon>Ecdysozoa</taxon>
        <taxon>Arthropoda</taxon>
        <taxon>Hexapoda</taxon>
        <taxon>Insecta</taxon>
        <taxon>Pterygota</taxon>
        <taxon>Neoptera</taxon>
        <taxon>Endopterygota</taxon>
        <taxon>Coleoptera</taxon>
        <taxon>Polyphaga</taxon>
        <taxon>Elateriformia</taxon>
        <taxon>Elateroidea</taxon>
        <taxon>Lampyridae</taxon>
        <taxon>Lampyrinae</taxon>
        <taxon>Photinus</taxon>
    </lineage>
</organism>
<dbReference type="InterPro" id="IPR027417">
    <property type="entry name" value="P-loop_NTPase"/>
</dbReference>
<evidence type="ECO:0000256" key="4">
    <source>
        <dbReference type="RuleBase" id="RU363044"/>
    </source>
</evidence>
<evidence type="ECO:0000313" key="10">
    <source>
        <dbReference type="EMBL" id="JAV62426.1"/>
    </source>
</evidence>
<keyword evidence="4" id="KW-0547">Nucleotide-binding</keyword>
<evidence type="ECO:0000259" key="8">
    <source>
        <dbReference type="Pfam" id="PF14214"/>
    </source>
</evidence>
<dbReference type="GO" id="GO:0006508">
    <property type="term" value="P:proteolysis"/>
    <property type="evidence" value="ECO:0007669"/>
    <property type="project" value="UniProtKB-KW"/>
</dbReference>
<evidence type="ECO:0000259" key="9">
    <source>
        <dbReference type="Pfam" id="PF21530"/>
    </source>
</evidence>
<keyword evidence="4" id="KW-0227">DNA damage</keyword>
<keyword evidence="4" id="KW-0233">DNA recombination</keyword>
<sequence length="1911" mass="218957">MLIYFQANSSNSQNKFFPLKKKGLSGNALKLVTAKRKREEEKNASIVEKETEESLLSSNSPPPPPSKKQINILQNILLPENTVRLSQILMPPPPLQDTTRKSTDDDCKFDRFGDALLEALQLTPTENAEVQLRIPPTINDITRPYIMDDYYVFCNENFLEGYYNARSKLDVECIFGIIIYLAYMAYDKFKSIVLNVHYTIAVCEGRQSLPNEGTWGNPENFEVMFIPIFFPGHFALVIHERNGRTIFYDPIPAMKNLEGHRGATYLPAIKAAIRYYDSSFRNDDEINVEIANTTAYNLQQAGDDYNCGYYVSLYVETYLMNDKRMLLADFNIATERRRISELLRELCNNVVPTYEPRPDNPFDYSETVDDEVMEIVEEAARSSADDSYDSDVSMRSTSSTSSRRSSRSRSSTSSRPETPSNVKKTKLKSLRYCNKKHGVYGCFATCAGHDIQYLDCGKIGDKVCPHCKALLFKNETTMMCCKNGDVKLPPIQPVPEEIRNLTKDPKHGKHFLQYFRIYNQLLQFGSVEAGRKPSPGQGAPVILINGEIKRQISPLFAADGKTPVHGQLYMLDPMMMAESISKNSLFQKFGIKREILNTLFDVLRRHHPLCESFQIMHTMYMEKLIEARQQGLEDVQHVTLVLVNPKRVPREAVDASLHPRAVNLPQVNEICAFYVSNEREEPIYRYGTFLKKKDGRTHMLPIYDRLNDCSHYVLNLANGDYGYHPDIKKVVQKKKRRTATEVDENAENANQPDAFYDDEAVQNDNVSMREFYRYYCAIRDEPTGETHFLFPYGNITQEYMLDQSVKVDQQLYEFIKKNYDTLCTTATEVRDYLQRELRKTDPNKTLGKVLRLTTGVVGSPAWYQQYFHDSMAMFQRIGRPTFMITTTSNPTWKEVKNSMMKNQNVVDRPDVLCRVFAIKINMMRDLIEKKHIFGKPKAFLEALEFQKRGGPHTHRLISVDCPHTPEFVDEYISAEIPVLPPASDKSEKAEMQRRLHDLVIKLQIHTCNFHCLNEKKKCSRGFPKRYSNVTIIYEDKPAVYKRRSPDDGGTFHRTTNGRVITNAWVVPYNPAYLLALGAHSNVEFAYGDAACKYLIKYHFKMGNFAYVQIAEGNTDVVDYDETQGIMKGHYRSAMEAYARLYSWRIIRMSHTVYRLNVHLEGEGPQYFRRGAEDKVKAKIFEGNAKLSQLEMFMKQCLEESRQQISEIRNVTFAQLPETHWFNQKTNRWQKRKQQRKIVGRLYPVLPNHTEKFALYQLLLYKKGPLGWDDLKTPPNSTTPCKTFVECAKLMGLLDDIEIWRRTLFEASNVGNPRTMRNLFAQILLLGYVADPLALWNEFLPHMYDTRNLRQNDEVERSRRINIALCLLNRLLGHHFTNNAFFHIPMPENYNAVCDDENEFFFGQNRALDGENESDPTLAEFPLQRRNDDAIETEDIGNYATLASYLRLNEEQKIVVDIVVRAMQSSPSDATTPRLVFMNGAGGTGKTFVYKTIIDMFIRYRRYVIVTASTGVAAQLLPRGMTVHKAFSIPLDVLDVNKIPSISGSGVMAQRIRKSEAIIIDEISMLHKNVLRMVNEACKNVESNNETRKLPFAGKVILLGGDFRQLLPVIQNSNLSDQVAASVKNSEIFSLFHQVNLTRNLRVNANEVEFVDMLERIGKDSDNSGKFQIPQEMLVNSEDELIRFIYPNVESLQVEKEVANKLIMSARRADVRRLNDKILNMLPGEEREYLSADQSLVDNPVLDVHAAIHDVAFLNDENPSGFPPHRLRLKKHSIVVLIKNVDVRQGLANGARLFITDLGDNIIYCKIAVGPYEGRTCALAMLPFVYEDKRPDGNGLHFKRTQFPVDLAYALTINKSQGQTVNKVALLLTSPLFSHGQLYVAMSRVRTASSIRIFTSDRNSKVQNIVAKSIFN</sequence>
<dbReference type="PANTHER" id="PTHR10492:SF57">
    <property type="entry name" value="ATP-DEPENDENT DNA HELICASE"/>
    <property type="match status" value="1"/>
</dbReference>
<proteinExistence type="inferred from homology"/>
<dbReference type="Pfam" id="PF21530">
    <property type="entry name" value="Pif1_2B_dom"/>
    <property type="match status" value="1"/>
</dbReference>
<dbReference type="GO" id="GO:0006281">
    <property type="term" value="P:DNA repair"/>
    <property type="evidence" value="ECO:0007669"/>
    <property type="project" value="UniProtKB-KW"/>
</dbReference>